<evidence type="ECO:0000313" key="2">
    <source>
        <dbReference type="WBParaSite" id="ACAC_0000610901-mRNA-1"/>
    </source>
</evidence>
<proteinExistence type="predicted"/>
<protein>
    <submittedName>
        <fullName evidence="2">Uncharacterized protein</fullName>
    </submittedName>
</protein>
<keyword evidence="1" id="KW-1185">Reference proteome</keyword>
<reference evidence="2" key="2">
    <citation type="submission" date="2017-02" db="UniProtKB">
        <authorList>
            <consortium name="WormBaseParasite"/>
        </authorList>
    </citation>
    <scope>IDENTIFICATION</scope>
</reference>
<name>A0A0K0D7R4_ANGCA</name>
<dbReference type="Proteomes" id="UP000035642">
    <property type="component" value="Unassembled WGS sequence"/>
</dbReference>
<dbReference type="WBParaSite" id="ACAC_0000610901-mRNA-1">
    <property type="protein sequence ID" value="ACAC_0000610901-mRNA-1"/>
    <property type="gene ID" value="ACAC_0000610901"/>
</dbReference>
<organism evidence="1 2">
    <name type="scientific">Angiostrongylus cantonensis</name>
    <name type="common">Rat lungworm</name>
    <dbReference type="NCBI Taxonomy" id="6313"/>
    <lineage>
        <taxon>Eukaryota</taxon>
        <taxon>Metazoa</taxon>
        <taxon>Ecdysozoa</taxon>
        <taxon>Nematoda</taxon>
        <taxon>Chromadorea</taxon>
        <taxon>Rhabditida</taxon>
        <taxon>Rhabditina</taxon>
        <taxon>Rhabditomorpha</taxon>
        <taxon>Strongyloidea</taxon>
        <taxon>Metastrongylidae</taxon>
        <taxon>Angiostrongylus</taxon>
    </lineage>
</organism>
<sequence>MRRWIEEFRREEIDLEEGEGRGRRFAIEEDEFMPRAIPVNAQWIFRVIMQDQAETVDGLRGIRVMSATSAILTEIPLQILLARAQIRLLNDQEKYS</sequence>
<accession>A0A0K0D7R4</accession>
<dbReference type="AlphaFoldDB" id="A0A0K0D7R4"/>
<evidence type="ECO:0000313" key="1">
    <source>
        <dbReference type="Proteomes" id="UP000035642"/>
    </source>
</evidence>
<reference evidence="1" key="1">
    <citation type="submission" date="2012-09" db="EMBL/GenBank/DDBJ databases">
        <authorList>
            <person name="Martin A.A."/>
        </authorList>
    </citation>
    <scope>NUCLEOTIDE SEQUENCE</scope>
</reference>